<evidence type="ECO:0000256" key="4">
    <source>
        <dbReference type="ARBA" id="ARBA00023136"/>
    </source>
</evidence>
<keyword evidence="6" id="KW-0808">Transferase</keyword>
<evidence type="ECO:0000313" key="6">
    <source>
        <dbReference type="EMBL" id="BBM87071.1"/>
    </source>
</evidence>
<gene>
    <name evidence="6" type="ORF">UABAM_05474</name>
</gene>
<evidence type="ECO:0000256" key="3">
    <source>
        <dbReference type="ARBA" id="ARBA00022989"/>
    </source>
</evidence>
<dbReference type="EMBL" id="AP019860">
    <property type="protein sequence ID" value="BBM87071.1"/>
    <property type="molecule type" value="Genomic_DNA"/>
</dbReference>
<keyword evidence="6" id="KW-0489">Methyltransferase</keyword>
<dbReference type="PANTHER" id="PTHR43847:SF1">
    <property type="entry name" value="BLL3993 PROTEIN"/>
    <property type="match status" value="1"/>
</dbReference>
<dbReference type="KEGG" id="uam:UABAM_05474"/>
<dbReference type="RefSeq" id="WP_151971103.1">
    <property type="nucleotide sequence ID" value="NZ_AP019860.1"/>
</dbReference>
<sequence>MKTYDRIFGAGPRGFFISLVALAVAWKLEPLVSLPIVCSDVLIRWSMFFIALIATLLLVIWSFWSLPPATRGKELVTTGAFRYFRHPLYAAFLLFFNFGLAILLNNWIYIFWAVALHGIWHLNIIKEEKLMKQEFPKEYTEYCTKTGRFVPRLW</sequence>
<dbReference type="InterPro" id="IPR007318">
    <property type="entry name" value="Phopholipid_MeTrfase"/>
</dbReference>
<feature type="transmembrane region" description="Helical" evidence="5">
    <location>
        <begin position="46"/>
        <end position="66"/>
    </location>
</feature>
<dbReference type="GO" id="GO:0008168">
    <property type="term" value="F:methyltransferase activity"/>
    <property type="evidence" value="ECO:0007669"/>
    <property type="project" value="UniProtKB-KW"/>
</dbReference>
<proteinExistence type="predicted"/>
<dbReference type="Proteomes" id="UP000326354">
    <property type="component" value="Chromosome"/>
</dbReference>
<feature type="transmembrane region" description="Helical" evidence="5">
    <location>
        <begin position="7"/>
        <end position="26"/>
    </location>
</feature>
<evidence type="ECO:0000256" key="2">
    <source>
        <dbReference type="ARBA" id="ARBA00022692"/>
    </source>
</evidence>
<dbReference type="GO" id="GO:0032259">
    <property type="term" value="P:methylation"/>
    <property type="evidence" value="ECO:0007669"/>
    <property type="project" value="UniProtKB-KW"/>
</dbReference>
<name>A0A5S9ITD5_UABAM</name>
<dbReference type="Gene3D" id="1.20.120.1630">
    <property type="match status" value="1"/>
</dbReference>
<dbReference type="Pfam" id="PF04191">
    <property type="entry name" value="PEMT"/>
    <property type="match status" value="1"/>
</dbReference>
<dbReference type="AlphaFoldDB" id="A0A5S9ITD5"/>
<keyword evidence="3 5" id="KW-1133">Transmembrane helix</keyword>
<evidence type="ECO:0000256" key="5">
    <source>
        <dbReference type="SAM" id="Phobius"/>
    </source>
</evidence>
<accession>A0A5S9ITD5</accession>
<dbReference type="InterPro" id="IPR052527">
    <property type="entry name" value="Metal_cation-efflux_comp"/>
</dbReference>
<keyword evidence="2 5" id="KW-0812">Transmembrane</keyword>
<dbReference type="PANTHER" id="PTHR43847">
    <property type="entry name" value="BLL3993 PROTEIN"/>
    <property type="match status" value="1"/>
</dbReference>
<organism evidence="6 7">
    <name type="scientific">Uabimicrobium amorphum</name>
    <dbReference type="NCBI Taxonomy" id="2596890"/>
    <lineage>
        <taxon>Bacteria</taxon>
        <taxon>Pseudomonadati</taxon>
        <taxon>Planctomycetota</taxon>
        <taxon>Candidatus Uabimicrobiia</taxon>
        <taxon>Candidatus Uabimicrobiales</taxon>
        <taxon>Candidatus Uabimicrobiaceae</taxon>
        <taxon>Candidatus Uabimicrobium</taxon>
    </lineage>
</organism>
<dbReference type="OrthoDB" id="9809773at2"/>
<evidence type="ECO:0000256" key="1">
    <source>
        <dbReference type="ARBA" id="ARBA00004127"/>
    </source>
</evidence>
<keyword evidence="7" id="KW-1185">Reference proteome</keyword>
<protein>
    <submittedName>
        <fullName evidence="6">Farnesyl cysteine carboxyl-methyltransferase</fullName>
    </submittedName>
</protein>
<keyword evidence="4 5" id="KW-0472">Membrane</keyword>
<dbReference type="GO" id="GO:0012505">
    <property type="term" value="C:endomembrane system"/>
    <property type="evidence" value="ECO:0007669"/>
    <property type="project" value="UniProtKB-SubCell"/>
</dbReference>
<reference evidence="6 7" key="1">
    <citation type="submission" date="2019-08" db="EMBL/GenBank/DDBJ databases">
        <title>Complete genome sequence of Candidatus Uab amorphum.</title>
        <authorList>
            <person name="Shiratori T."/>
            <person name="Suzuki S."/>
            <person name="Kakizawa Y."/>
            <person name="Ishida K."/>
        </authorList>
    </citation>
    <scope>NUCLEOTIDE SEQUENCE [LARGE SCALE GENOMIC DNA]</scope>
    <source>
        <strain evidence="6 7">SRT547</strain>
    </source>
</reference>
<feature type="transmembrane region" description="Helical" evidence="5">
    <location>
        <begin position="87"/>
        <end position="103"/>
    </location>
</feature>
<comment type="subcellular location">
    <subcellularLocation>
        <location evidence="1">Endomembrane system</location>
        <topology evidence="1">Multi-pass membrane protein</topology>
    </subcellularLocation>
</comment>
<evidence type="ECO:0000313" key="7">
    <source>
        <dbReference type="Proteomes" id="UP000326354"/>
    </source>
</evidence>